<evidence type="ECO:0000313" key="6">
    <source>
        <dbReference type="EMBL" id="KAF7683126.1"/>
    </source>
</evidence>
<evidence type="ECO:0000256" key="2">
    <source>
        <dbReference type="ARBA" id="ARBA00022980"/>
    </source>
</evidence>
<dbReference type="InterPro" id="IPR012606">
    <property type="entry name" value="Ribosomal_uS15_N"/>
</dbReference>
<evidence type="ECO:0000259" key="5">
    <source>
        <dbReference type="SMART" id="SM01386"/>
    </source>
</evidence>
<proteinExistence type="inferred from homology"/>
<dbReference type="SUPFAM" id="SSF47060">
    <property type="entry name" value="S15/NS1 RNA-binding domain"/>
    <property type="match status" value="1"/>
</dbReference>
<dbReference type="Pfam" id="PF08069">
    <property type="entry name" value="Ribosomal_S13_N"/>
    <property type="match status" value="1"/>
</dbReference>
<dbReference type="SMART" id="SM01387">
    <property type="entry name" value="Ribosomal_S15"/>
    <property type="match status" value="1"/>
</dbReference>
<dbReference type="SMART" id="SM01386">
    <property type="entry name" value="Ribosomal_S13_N"/>
    <property type="match status" value="1"/>
</dbReference>
<evidence type="ECO:0000256" key="4">
    <source>
        <dbReference type="RuleBase" id="RU003919"/>
    </source>
</evidence>
<evidence type="ECO:0000256" key="3">
    <source>
        <dbReference type="ARBA" id="ARBA00023274"/>
    </source>
</evidence>
<dbReference type="PANTHER" id="PTHR11885">
    <property type="entry name" value="RIBOSOMAL PROTEIN S15P/S13E"/>
    <property type="match status" value="1"/>
</dbReference>
<dbReference type="EMBL" id="SBIQ01000124">
    <property type="protein sequence ID" value="KAF7683126.1"/>
    <property type="molecule type" value="Genomic_DNA"/>
</dbReference>
<dbReference type="InterPro" id="IPR023029">
    <property type="entry name" value="Ribosomal_uS15_arc_euk"/>
</dbReference>
<dbReference type="Pfam" id="PF00312">
    <property type="entry name" value="Ribosomal_S15"/>
    <property type="match status" value="1"/>
</dbReference>
<dbReference type="InterPro" id="IPR009068">
    <property type="entry name" value="uS15_NS1_RNA-bd_sf"/>
</dbReference>
<keyword evidence="7" id="KW-1185">Reference proteome</keyword>
<protein>
    <submittedName>
        <fullName evidence="6">40S ribosomal protein S13</fullName>
    </submittedName>
</protein>
<dbReference type="Gene3D" id="4.10.860.130">
    <property type="match status" value="1"/>
</dbReference>
<dbReference type="InterPro" id="IPR000589">
    <property type="entry name" value="Ribosomal_uS15"/>
</dbReference>
<keyword evidence="2 4" id="KW-0689">Ribosomal protein</keyword>
<reference evidence="6 7" key="1">
    <citation type="submission" date="2019-01" db="EMBL/GenBank/DDBJ databases">
        <title>Genomes sequencing and comparative genomics of infectious freshwater microsporidia, Cucumispora dikerogammari and Thelohania contejeani.</title>
        <authorList>
            <person name="Cormier A."/>
            <person name="Giraud I."/>
            <person name="Wattier R."/>
            <person name="Teixeira M."/>
            <person name="Grandjean F."/>
            <person name="Rigaud T."/>
            <person name="Cordaux R."/>
        </authorList>
    </citation>
    <scope>NUCLEOTIDE SEQUENCE [LARGE SCALE GENOMIC DNA]</scope>
    <source>
        <strain evidence="6">T1</strain>
        <tissue evidence="6">Spores</tissue>
    </source>
</reference>
<gene>
    <name evidence="6" type="primary">RPS13</name>
    <name evidence="6" type="ORF">TCON_1661</name>
</gene>
<dbReference type="GO" id="GO:0005840">
    <property type="term" value="C:ribosome"/>
    <property type="evidence" value="ECO:0007669"/>
    <property type="project" value="UniProtKB-KW"/>
</dbReference>
<sequence>MGRIYGHGKGKSRSVVPYNQVRSSWVTKSDDEIVNEILNLARKGYTPNKIGNILRDEHGIGKVSHFLKDRILNILRKNGCAPSIPEDVDAVYKKCINMREHIAMFRNDKGARYQLMLAESKLHRLIRYHKKNNTLCPTWKPKFTKSIK</sequence>
<evidence type="ECO:0000256" key="1">
    <source>
        <dbReference type="ARBA" id="ARBA00008434"/>
    </source>
</evidence>
<comment type="similarity">
    <text evidence="1 4">Belongs to the universal ribosomal protein uS15 family.</text>
</comment>
<organism evidence="6 7">
    <name type="scientific">Astathelohania contejeani</name>
    <dbReference type="NCBI Taxonomy" id="164912"/>
    <lineage>
        <taxon>Eukaryota</taxon>
        <taxon>Fungi</taxon>
        <taxon>Fungi incertae sedis</taxon>
        <taxon>Microsporidia</taxon>
        <taxon>Astathelohaniidae</taxon>
        <taxon>Astathelohania</taxon>
    </lineage>
</organism>
<accession>A0ABQ7HY85</accession>
<name>A0ABQ7HY85_9MICR</name>
<dbReference type="PANTHER" id="PTHR11885:SF6">
    <property type="entry name" value="SMALL RIBOSOMAL SUBUNIT PROTEIN US15"/>
    <property type="match status" value="1"/>
</dbReference>
<dbReference type="Gene3D" id="1.10.287.10">
    <property type="entry name" value="S15/NS1, RNA-binding"/>
    <property type="match status" value="1"/>
</dbReference>
<feature type="domain" description="Small ribosomal subunit protein uS15 N-terminal" evidence="5">
    <location>
        <begin position="1"/>
        <end position="60"/>
    </location>
</feature>
<keyword evidence="3 4" id="KW-0687">Ribonucleoprotein</keyword>
<dbReference type="Proteomes" id="UP001516464">
    <property type="component" value="Unassembled WGS sequence"/>
</dbReference>
<evidence type="ECO:0000313" key="7">
    <source>
        <dbReference type="Proteomes" id="UP001516464"/>
    </source>
</evidence>
<comment type="caution">
    <text evidence="6">The sequence shown here is derived from an EMBL/GenBank/DDBJ whole genome shotgun (WGS) entry which is preliminary data.</text>
</comment>